<evidence type="ECO:0000256" key="1">
    <source>
        <dbReference type="ARBA" id="ARBA00001954"/>
    </source>
</evidence>
<evidence type="ECO:0000256" key="8">
    <source>
        <dbReference type="RuleBase" id="RU000683"/>
    </source>
</evidence>
<sequence length="297" mass="32451">MIDIRGLAYIVAEAQDPQAWRPFGEQVLGTMVNDAPDGGMYLKLDERHFRIAVQPGSANRYYASGWEVADQAAFDAAIAALNKAGVETIRADAALKAARQVLDLVSFVDPSGNRHELALGFKSDFARFASPQGVPHFVTGHLGMGHTVLPAANFDATATFFRDVLGFGVADTFTHRFAPDAPAQRIHFLHCGNARHHSLALFEGEVPSGCVHAMVEVPSMDEVGRAQDRMAKAGVKLMATLGRHVNDHMMSFYMLTPSGFALEYGCEGRLVDWDEHVVFESTAVSQWGHDFSVGFRE</sequence>
<name>A0ABT7XJA2_9NEIS</name>
<dbReference type="InterPro" id="IPR029068">
    <property type="entry name" value="Glyas_Bleomycin-R_OHBP_Dase"/>
</dbReference>
<evidence type="ECO:0000313" key="11">
    <source>
        <dbReference type="Proteomes" id="UP001168540"/>
    </source>
</evidence>
<evidence type="ECO:0000313" key="10">
    <source>
        <dbReference type="EMBL" id="MDN0073863.1"/>
    </source>
</evidence>
<dbReference type="Pfam" id="PF22632">
    <property type="entry name" value="BphC_D1"/>
    <property type="match status" value="1"/>
</dbReference>
<dbReference type="InterPro" id="IPR004360">
    <property type="entry name" value="Glyas_Fos-R_dOase_dom"/>
</dbReference>
<dbReference type="Gene3D" id="3.10.180.10">
    <property type="entry name" value="2,3-Dihydroxybiphenyl 1,2-Dioxygenase, domain 1"/>
    <property type="match status" value="2"/>
</dbReference>
<dbReference type="PANTHER" id="PTHR21366">
    <property type="entry name" value="GLYOXALASE FAMILY PROTEIN"/>
    <property type="match status" value="1"/>
</dbReference>
<dbReference type="InterPro" id="IPR050383">
    <property type="entry name" value="GlyoxalaseI/FosfomycinResist"/>
</dbReference>
<evidence type="ECO:0000256" key="7">
    <source>
        <dbReference type="ARBA" id="ARBA00023004"/>
    </source>
</evidence>
<proteinExistence type="inferred from homology"/>
<evidence type="ECO:0000259" key="9">
    <source>
        <dbReference type="PROSITE" id="PS51819"/>
    </source>
</evidence>
<accession>A0ABT7XJA2</accession>
<evidence type="ECO:0000256" key="2">
    <source>
        <dbReference type="ARBA" id="ARBA00008784"/>
    </source>
</evidence>
<dbReference type="CDD" id="cd07252">
    <property type="entry name" value="BphC1-RGP6_N_like"/>
    <property type="match status" value="1"/>
</dbReference>
<evidence type="ECO:0000256" key="3">
    <source>
        <dbReference type="ARBA" id="ARBA00022723"/>
    </source>
</evidence>
<comment type="caution">
    <text evidence="10">The sequence shown here is derived from an EMBL/GenBank/DDBJ whole genome shotgun (WGS) entry which is preliminary data.</text>
</comment>
<dbReference type="EMBL" id="JAUEDK010000004">
    <property type="protein sequence ID" value="MDN0073863.1"/>
    <property type="molecule type" value="Genomic_DNA"/>
</dbReference>
<dbReference type="Proteomes" id="UP001168540">
    <property type="component" value="Unassembled WGS sequence"/>
</dbReference>
<dbReference type="InterPro" id="IPR037523">
    <property type="entry name" value="VOC_core"/>
</dbReference>
<dbReference type="InterPro" id="IPR000486">
    <property type="entry name" value="Xdiol_ring_cleave_dOase_1/2"/>
</dbReference>
<dbReference type="Pfam" id="PF00903">
    <property type="entry name" value="Glyoxalase"/>
    <property type="match status" value="1"/>
</dbReference>
<gene>
    <name evidence="10" type="ORF">QU481_03025</name>
</gene>
<keyword evidence="4 8" id="KW-0058">Aromatic hydrocarbons catabolism</keyword>
<comment type="similarity">
    <text evidence="2 8">Belongs to the extradiol ring-cleavage dioxygenase family.</text>
</comment>
<feature type="domain" description="VOC" evidence="9">
    <location>
        <begin position="143"/>
        <end position="267"/>
    </location>
</feature>
<feature type="domain" description="VOC" evidence="9">
    <location>
        <begin position="6"/>
        <end position="120"/>
    </location>
</feature>
<protein>
    <submittedName>
        <fullName evidence="10">VOC family protein</fullName>
    </submittedName>
</protein>
<keyword evidence="7 8" id="KW-0408">Iron</keyword>
<dbReference type="PANTHER" id="PTHR21366:SF14">
    <property type="entry name" value="GLYOXALASE DOMAIN-CONTAINING PROTEIN 5"/>
    <property type="match status" value="1"/>
</dbReference>
<evidence type="ECO:0000256" key="4">
    <source>
        <dbReference type="ARBA" id="ARBA00022797"/>
    </source>
</evidence>
<keyword evidence="3" id="KW-0479">Metal-binding</keyword>
<dbReference type="SUPFAM" id="SSF54593">
    <property type="entry name" value="Glyoxalase/Bleomycin resistance protein/Dihydroxybiphenyl dioxygenase"/>
    <property type="match status" value="2"/>
</dbReference>
<keyword evidence="11" id="KW-1185">Reference proteome</keyword>
<keyword evidence="6 8" id="KW-0560">Oxidoreductase</keyword>
<organism evidence="10 11">
    <name type="scientific">Crenobacter oryzisoli</name>
    <dbReference type="NCBI Taxonomy" id="3056844"/>
    <lineage>
        <taxon>Bacteria</taxon>
        <taxon>Pseudomonadati</taxon>
        <taxon>Pseudomonadota</taxon>
        <taxon>Betaproteobacteria</taxon>
        <taxon>Neisseriales</taxon>
        <taxon>Neisseriaceae</taxon>
        <taxon>Crenobacter</taxon>
    </lineage>
</organism>
<comment type="cofactor">
    <cofactor evidence="1 8">
        <name>Fe(2+)</name>
        <dbReference type="ChEBI" id="CHEBI:29033"/>
    </cofactor>
</comment>
<evidence type="ECO:0000256" key="5">
    <source>
        <dbReference type="ARBA" id="ARBA00022964"/>
    </source>
</evidence>
<dbReference type="PROSITE" id="PS00082">
    <property type="entry name" value="EXTRADIOL_DIOXYGENAS"/>
    <property type="match status" value="1"/>
</dbReference>
<evidence type="ECO:0000256" key="6">
    <source>
        <dbReference type="ARBA" id="ARBA00023002"/>
    </source>
</evidence>
<dbReference type="CDD" id="cd07237">
    <property type="entry name" value="BphC1-RGP6_C_like"/>
    <property type="match status" value="1"/>
</dbReference>
<keyword evidence="5 8" id="KW-0223">Dioxygenase</keyword>
<reference evidence="10" key="1">
    <citation type="submission" date="2023-06" db="EMBL/GenBank/DDBJ databases">
        <authorList>
            <person name="Zhang S."/>
        </authorList>
    </citation>
    <scope>NUCLEOTIDE SEQUENCE</scope>
    <source>
        <strain evidence="10">SG2303</strain>
    </source>
</reference>
<dbReference type="RefSeq" id="WP_289828411.1">
    <property type="nucleotide sequence ID" value="NZ_JAUEDK010000004.1"/>
</dbReference>
<dbReference type="PROSITE" id="PS51819">
    <property type="entry name" value="VOC"/>
    <property type="match status" value="2"/>
</dbReference>